<dbReference type="InterPro" id="IPR001387">
    <property type="entry name" value="Cro/C1-type_HTH"/>
</dbReference>
<dbReference type="Pfam" id="PF13560">
    <property type="entry name" value="HTH_31"/>
    <property type="match status" value="1"/>
</dbReference>
<evidence type="ECO:0000259" key="8">
    <source>
        <dbReference type="PROSITE" id="PS51755"/>
    </source>
</evidence>
<protein>
    <recommendedName>
        <fullName evidence="11">Tetratricopeptide repeat protein</fullName>
    </recommendedName>
</protein>
<dbReference type="Proteomes" id="UP000653480">
    <property type="component" value="Unassembled WGS sequence"/>
</dbReference>
<keyword evidence="10" id="KW-1185">Reference proteome</keyword>
<dbReference type="Pfam" id="PF03704">
    <property type="entry name" value="BTAD"/>
    <property type="match status" value="1"/>
</dbReference>
<dbReference type="OrthoDB" id="5521887at2"/>
<dbReference type="AlphaFoldDB" id="A0A8H9LIT1"/>
<dbReference type="InterPro" id="IPR019734">
    <property type="entry name" value="TPR_rpt"/>
</dbReference>
<evidence type="ECO:0000259" key="7">
    <source>
        <dbReference type="PROSITE" id="PS50943"/>
    </source>
</evidence>
<evidence type="ECO:0000256" key="2">
    <source>
        <dbReference type="ARBA" id="ARBA00023015"/>
    </source>
</evidence>
<dbReference type="Gene3D" id="1.10.10.10">
    <property type="entry name" value="Winged helix-like DNA-binding domain superfamily/Winged helix DNA-binding domain"/>
    <property type="match status" value="1"/>
</dbReference>
<dbReference type="InterPro" id="IPR005158">
    <property type="entry name" value="BTAD"/>
</dbReference>
<evidence type="ECO:0000256" key="5">
    <source>
        <dbReference type="PROSITE-ProRule" id="PRU01091"/>
    </source>
</evidence>
<dbReference type="GO" id="GO:0000160">
    <property type="term" value="P:phosphorelay signal transduction system"/>
    <property type="evidence" value="ECO:0007669"/>
    <property type="project" value="InterPro"/>
</dbReference>
<dbReference type="Gene3D" id="1.10.260.40">
    <property type="entry name" value="lambda repressor-like DNA-binding domains"/>
    <property type="match status" value="1"/>
</dbReference>
<dbReference type="InterPro" id="IPR036388">
    <property type="entry name" value="WH-like_DNA-bd_sf"/>
</dbReference>
<dbReference type="PROSITE" id="PS50943">
    <property type="entry name" value="HTH_CROC1"/>
    <property type="match status" value="1"/>
</dbReference>
<dbReference type="GO" id="GO:0043531">
    <property type="term" value="F:ADP binding"/>
    <property type="evidence" value="ECO:0007669"/>
    <property type="project" value="InterPro"/>
</dbReference>
<keyword evidence="3 5" id="KW-0238">DNA-binding</keyword>
<feature type="domain" description="OmpR/PhoB-type" evidence="8">
    <location>
        <begin position="78"/>
        <end position="182"/>
    </location>
</feature>
<dbReference type="InterPro" id="IPR016032">
    <property type="entry name" value="Sig_transdc_resp-reg_C-effctor"/>
</dbReference>
<dbReference type="InterPro" id="IPR011990">
    <property type="entry name" value="TPR-like_helical_dom_sf"/>
</dbReference>
<comment type="caution">
    <text evidence="9">The sequence shown here is derived from an EMBL/GenBank/DDBJ whole genome shotgun (WGS) entry which is preliminary data.</text>
</comment>
<evidence type="ECO:0000256" key="4">
    <source>
        <dbReference type="ARBA" id="ARBA00023163"/>
    </source>
</evidence>
<dbReference type="InterPro" id="IPR027417">
    <property type="entry name" value="P-loop_NTPase"/>
</dbReference>
<proteinExistence type="inferred from homology"/>
<dbReference type="InterPro" id="IPR051677">
    <property type="entry name" value="AfsR-DnrI-RedD_regulator"/>
</dbReference>
<feature type="DNA-binding region" description="OmpR/PhoB-type" evidence="5">
    <location>
        <begin position="78"/>
        <end position="182"/>
    </location>
</feature>
<dbReference type="CDD" id="cd00093">
    <property type="entry name" value="HTH_XRE"/>
    <property type="match status" value="1"/>
</dbReference>
<dbReference type="Pfam" id="PF13424">
    <property type="entry name" value="TPR_12"/>
    <property type="match status" value="2"/>
</dbReference>
<dbReference type="SMART" id="SM01043">
    <property type="entry name" value="BTAD"/>
    <property type="match status" value="1"/>
</dbReference>
<evidence type="ECO:0000256" key="1">
    <source>
        <dbReference type="ARBA" id="ARBA00005820"/>
    </source>
</evidence>
<keyword evidence="4" id="KW-0804">Transcription</keyword>
<dbReference type="CDD" id="cd15831">
    <property type="entry name" value="BTAD"/>
    <property type="match status" value="1"/>
</dbReference>
<organism evidence="9 10">
    <name type="scientific">Microbispora bryophytorum</name>
    <dbReference type="NCBI Taxonomy" id="1460882"/>
    <lineage>
        <taxon>Bacteria</taxon>
        <taxon>Bacillati</taxon>
        <taxon>Actinomycetota</taxon>
        <taxon>Actinomycetes</taxon>
        <taxon>Streptosporangiales</taxon>
        <taxon>Streptosporangiaceae</taxon>
        <taxon>Microbispora</taxon>
    </lineage>
</organism>
<dbReference type="PANTHER" id="PTHR35807:SF1">
    <property type="entry name" value="TRANSCRIPTIONAL REGULATOR REDD"/>
    <property type="match status" value="1"/>
</dbReference>
<dbReference type="PROSITE" id="PS51755">
    <property type="entry name" value="OMPR_PHOB"/>
    <property type="match status" value="1"/>
</dbReference>
<dbReference type="SUPFAM" id="SSF52540">
    <property type="entry name" value="P-loop containing nucleoside triphosphate hydrolases"/>
    <property type="match status" value="1"/>
</dbReference>
<dbReference type="Pfam" id="PF13181">
    <property type="entry name" value="TPR_8"/>
    <property type="match status" value="1"/>
</dbReference>
<feature type="compositionally biased region" description="Low complexity" evidence="6">
    <location>
        <begin position="345"/>
        <end position="355"/>
    </location>
</feature>
<dbReference type="Pfam" id="PF00486">
    <property type="entry name" value="Trans_reg_C"/>
    <property type="match status" value="1"/>
</dbReference>
<dbReference type="Gene3D" id="3.40.50.300">
    <property type="entry name" value="P-loop containing nucleotide triphosphate hydrolases"/>
    <property type="match status" value="1"/>
</dbReference>
<keyword evidence="2" id="KW-0805">Transcription regulation</keyword>
<evidence type="ECO:0000256" key="6">
    <source>
        <dbReference type="SAM" id="MobiDB-lite"/>
    </source>
</evidence>
<dbReference type="GO" id="GO:0006355">
    <property type="term" value="P:regulation of DNA-templated transcription"/>
    <property type="evidence" value="ECO:0007669"/>
    <property type="project" value="InterPro"/>
</dbReference>
<dbReference type="Gene3D" id="1.25.40.10">
    <property type="entry name" value="Tetratricopeptide repeat domain"/>
    <property type="match status" value="3"/>
</dbReference>
<dbReference type="SUPFAM" id="SSF47413">
    <property type="entry name" value="lambda repressor-like DNA-binding domains"/>
    <property type="match status" value="1"/>
</dbReference>
<dbReference type="InterPro" id="IPR001867">
    <property type="entry name" value="OmpR/PhoB-type_DNA-bd"/>
</dbReference>
<evidence type="ECO:0000256" key="3">
    <source>
        <dbReference type="ARBA" id="ARBA00023125"/>
    </source>
</evidence>
<accession>A0A8H9LIT1</accession>
<dbReference type="PANTHER" id="PTHR35807">
    <property type="entry name" value="TRANSCRIPTIONAL REGULATOR REDD-RELATED"/>
    <property type="match status" value="1"/>
</dbReference>
<reference evidence="9" key="2">
    <citation type="submission" date="2020-09" db="EMBL/GenBank/DDBJ databases">
        <authorList>
            <person name="Sun Q."/>
            <person name="Zhou Y."/>
        </authorList>
    </citation>
    <scope>NUCLEOTIDE SEQUENCE</scope>
    <source>
        <strain evidence="9">CGMCC 4.7138</strain>
    </source>
</reference>
<dbReference type="SMART" id="SM00530">
    <property type="entry name" value="HTH_XRE"/>
    <property type="match status" value="1"/>
</dbReference>
<evidence type="ECO:0000313" key="10">
    <source>
        <dbReference type="Proteomes" id="UP000653480"/>
    </source>
</evidence>
<dbReference type="SUPFAM" id="SSF46894">
    <property type="entry name" value="C-terminal effector domain of the bipartite response regulators"/>
    <property type="match status" value="1"/>
</dbReference>
<feature type="region of interest" description="Disordered" evidence="6">
    <location>
        <begin position="337"/>
        <end position="401"/>
    </location>
</feature>
<dbReference type="PRINTS" id="PR00364">
    <property type="entry name" value="DISEASERSIST"/>
</dbReference>
<dbReference type="RefSeq" id="WP_142572766.1">
    <property type="nucleotide sequence ID" value="NZ_BMMN01000012.1"/>
</dbReference>
<evidence type="ECO:0000313" key="9">
    <source>
        <dbReference type="EMBL" id="GGO24235.1"/>
    </source>
</evidence>
<dbReference type="EMBL" id="BMMN01000012">
    <property type="protein sequence ID" value="GGO24235.1"/>
    <property type="molecule type" value="Genomic_DNA"/>
</dbReference>
<dbReference type="SMART" id="SM00028">
    <property type="entry name" value="TPR"/>
    <property type="match status" value="9"/>
</dbReference>
<dbReference type="SUPFAM" id="SSF48452">
    <property type="entry name" value="TPR-like"/>
    <property type="match status" value="4"/>
</dbReference>
<name>A0A8H9LIT1_9ACTN</name>
<feature type="domain" description="HTH cro/C1-type" evidence="7">
    <location>
        <begin position="12"/>
        <end position="67"/>
    </location>
</feature>
<dbReference type="GO" id="GO:0003677">
    <property type="term" value="F:DNA binding"/>
    <property type="evidence" value="ECO:0007669"/>
    <property type="project" value="UniProtKB-UniRule"/>
</dbReference>
<evidence type="ECO:0008006" key="11">
    <source>
        <dbReference type="Google" id="ProtNLM"/>
    </source>
</evidence>
<sequence length="1238" mass="132923">MQPARYSLGSLIRHRRLSVGLGQGELADRAGVSARSLRDIEAGRVARPRASSLRRLASALGFTGDDLRTLLETVQPAARPADVEPLHIGVLGPPVIRNGDRPVEIRSAMRRELLGLLALQPGQRVSREEIVDVLWGDRPPRTCQALVQGHVAALRGLLQPEPRRRPSASIITLDRGGYTLEVVPGRLDLAEFDDLARRAGEARASADPRAALELWDRALRLWRGPVLADTGSRLRHHPLAAALNQRHIAVALAFADSALENGSISSAADHLLRLAADEPLHEGLHARLILAVAGGGDQAGALRLFADLRRRLAEELGVEPGRELRTAHLRVLRQELPPPQAADRGVPPAVPGGVALPETPRDPDAGAGAEQGAEQERGAAPLGNTGHPAPAPAAPSGTRAEAVPAQLPLDARGFAGRTAELARLDAHLAAAGHSPTALTILAVSGTAGVGKTTLALHWAHRVRDRFPDGQLYLNLRGFDPTAAAIEPAEAIRSFLDALGVPPQRIPPGFEAQAGLYRSLLANRRVLVVLDNARDVEQVRPLLPGSPSCLVVVTSRDQMSGLVAIEGGCPLTLGLLSASEGRELVVRRLGAELTGAEPRAVDEIVAQCAGLPLALAVVTARAVMNPQFSLATLAGELRAVQGGLDAFHGGDPATQVRTVFSWSYRTLSAEAARLFRLLALHAGPDIGVDAAVCLAGATEDRVRPLLAELSRAHLISEHMPGRYTFHDLLRLYAAERNWEEDGEDERAGAIQRLYDHYVQATNVAAGLLYPNMIRLPSTVPPTGRVPVGHGGALAWLDAEHLNLVAAVTHAEEYGQRAAAWRLADGLRGYFARRRHSVHWFAVAEAGLSAARAEGDLQAQAALHLSTAHAYNVTARRQQALAHLGRALDLSRRVGWREGQAIALTNIGSVQMDLGRLEEAKTSLLRSLDLRRQGGHDGSDAMTYNNLGELERMRGRLGAATRHLDRAMEEWRRLGLSAGLVATLETIGQVHYDLGHLAVGAAHLNRALRVARLIGDDASHANSLVFLSCIHRDAGRLSEAVECARAALRLSDDFTHRYRDCAGHNALAGCYHDLGRHSEAIDHYRRGLRLAREAPTRYSESEALAGLALVNTRIGNHDEARGFAHDALAIARQADFRVREGQALTALAEVHLREGDHAEAAEQARHAIDLHRETGHRLGEARALMLLGTASHRLQGPASAQHHWRKALALFTDIGTPEAGRLRELIGGSGDAAPDGIFQL</sequence>
<reference evidence="9" key="1">
    <citation type="journal article" date="2014" name="Int. J. Syst. Evol. Microbiol.">
        <title>Complete genome sequence of Corynebacterium casei LMG S-19264T (=DSM 44701T), isolated from a smear-ripened cheese.</title>
        <authorList>
            <consortium name="US DOE Joint Genome Institute (JGI-PGF)"/>
            <person name="Walter F."/>
            <person name="Albersmeier A."/>
            <person name="Kalinowski J."/>
            <person name="Ruckert C."/>
        </authorList>
    </citation>
    <scope>NUCLEOTIDE SEQUENCE</scope>
    <source>
        <strain evidence="9">CGMCC 4.7138</strain>
    </source>
</reference>
<dbReference type="InterPro" id="IPR010982">
    <property type="entry name" value="Lambda_DNA-bd_dom_sf"/>
</dbReference>
<comment type="similarity">
    <text evidence="1">Belongs to the AfsR/DnrI/RedD regulatory family.</text>
</comment>
<dbReference type="SMART" id="SM00862">
    <property type="entry name" value="Trans_reg_C"/>
    <property type="match status" value="1"/>
</dbReference>
<gene>
    <name evidence="9" type="ORF">GCM10011574_54440</name>
</gene>